<organism evidence="3 4">
    <name type="scientific">Pseudoponticoccus marisrubri</name>
    <dbReference type="NCBI Taxonomy" id="1685382"/>
    <lineage>
        <taxon>Bacteria</taxon>
        <taxon>Pseudomonadati</taxon>
        <taxon>Pseudomonadota</taxon>
        <taxon>Alphaproteobacteria</taxon>
        <taxon>Rhodobacterales</taxon>
        <taxon>Roseobacteraceae</taxon>
        <taxon>Pseudoponticoccus</taxon>
    </lineage>
</organism>
<sequence length="338" mass="35797">MKVALIGLGMVSGTYADALAKARGLDLALVHARSAESRRAFLADWPDLGATAADSVEAVAASDVDFVILTTPPDARVEIVDALLRAGKPILMEKPVERTVSAAAALVERCEAAGLPLGIMLQHRARPVVADLRAVMPDLGALRMAEVNVPWWRPQSYYDAPGRGSYARDGGGVMISQAIHTMDLMLSLTGPVTEVSALSATTGFHDMEAEDFLCAGLRFANGAVGQFFATTASFPGRGETITLHFAHGSARLEAGMLRVEYQDGRSDSYGQAVGSGAGADPMAFTSDWHRFVIEDFAQALREGRPPLVPGREALAVHRLIAALERAGETGRTVTLDAA</sequence>
<evidence type="ECO:0000259" key="1">
    <source>
        <dbReference type="Pfam" id="PF01408"/>
    </source>
</evidence>
<feature type="domain" description="Gfo/Idh/MocA-like oxidoreductase N-terminal" evidence="1">
    <location>
        <begin position="1"/>
        <end position="116"/>
    </location>
</feature>
<dbReference type="SUPFAM" id="SSF51735">
    <property type="entry name" value="NAD(P)-binding Rossmann-fold domains"/>
    <property type="match status" value="1"/>
</dbReference>
<dbReference type="InterPro" id="IPR052515">
    <property type="entry name" value="Gfo/Idh/MocA_Oxidoreductase"/>
</dbReference>
<dbReference type="SUPFAM" id="SSF55347">
    <property type="entry name" value="Glyceraldehyde-3-phosphate dehydrogenase-like, C-terminal domain"/>
    <property type="match status" value="1"/>
</dbReference>
<dbReference type="Pfam" id="PF22725">
    <property type="entry name" value="GFO_IDH_MocA_C3"/>
    <property type="match status" value="1"/>
</dbReference>
<evidence type="ECO:0000259" key="2">
    <source>
        <dbReference type="Pfam" id="PF22725"/>
    </source>
</evidence>
<evidence type="ECO:0000313" key="3">
    <source>
        <dbReference type="EMBL" id="KUF09365.1"/>
    </source>
</evidence>
<gene>
    <name evidence="3" type="ORF">AVJ23_18145</name>
</gene>
<dbReference type="Gene3D" id="3.30.360.10">
    <property type="entry name" value="Dihydrodipicolinate Reductase, domain 2"/>
    <property type="match status" value="1"/>
</dbReference>
<dbReference type="Pfam" id="PF01408">
    <property type="entry name" value="GFO_IDH_MocA"/>
    <property type="match status" value="1"/>
</dbReference>
<dbReference type="Gene3D" id="3.40.50.720">
    <property type="entry name" value="NAD(P)-binding Rossmann-like Domain"/>
    <property type="match status" value="1"/>
</dbReference>
<dbReference type="InterPro" id="IPR055170">
    <property type="entry name" value="GFO_IDH_MocA-like_dom"/>
</dbReference>
<name>A0A0W7WFN0_9RHOB</name>
<evidence type="ECO:0000313" key="4">
    <source>
        <dbReference type="Proteomes" id="UP000054396"/>
    </source>
</evidence>
<keyword evidence="4" id="KW-1185">Reference proteome</keyword>
<dbReference type="RefSeq" id="WP_058863643.1">
    <property type="nucleotide sequence ID" value="NZ_LPXO01000014.1"/>
</dbReference>
<dbReference type="InterPro" id="IPR000683">
    <property type="entry name" value="Gfo/Idh/MocA-like_OxRdtase_N"/>
</dbReference>
<dbReference type="AlphaFoldDB" id="A0A0W7WFN0"/>
<reference evidence="3 4" key="1">
    <citation type="submission" date="2015-12" db="EMBL/GenBank/DDBJ databases">
        <authorList>
            <person name="Shamseldin A."/>
            <person name="Moawad H."/>
            <person name="Abd El-Rahim W.M."/>
            <person name="Sadowsky M.J."/>
        </authorList>
    </citation>
    <scope>NUCLEOTIDE SEQUENCE [LARGE SCALE GENOMIC DNA]</scope>
    <source>
        <strain evidence="3 4">SJ5A-1</strain>
    </source>
</reference>
<protein>
    <submittedName>
        <fullName evidence="3">Oxidoreductase</fullName>
    </submittedName>
</protein>
<dbReference type="EMBL" id="LPXO01000014">
    <property type="protein sequence ID" value="KUF09365.1"/>
    <property type="molecule type" value="Genomic_DNA"/>
</dbReference>
<feature type="domain" description="GFO/IDH/MocA-like oxidoreductase" evidence="2">
    <location>
        <begin position="138"/>
        <end position="250"/>
    </location>
</feature>
<proteinExistence type="predicted"/>
<dbReference type="GO" id="GO:0000166">
    <property type="term" value="F:nucleotide binding"/>
    <property type="evidence" value="ECO:0007669"/>
    <property type="project" value="InterPro"/>
</dbReference>
<dbReference type="STRING" id="1685382.AVJ23_18145"/>
<dbReference type="PANTHER" id="PTHR43249">
    <property type="entry name" value="UDP-N-ACETYL-2-AMINO-2-DEOXY-D-GLUCURONATE OXIDASE"/>
    <property type="match status" value="1"/>
</dbReference>
<dbReference type="InterPro" id="IPR036291">
    <property type="entry name" value="NAD(P)-bd_dom_sf"/>
</dbReference>
<dbReference type="Proteomes" id="UP000054396">
    <property type="component" value="Unassembled WGS sequence"/>
</dbReference>
<dbReference type="OrthoDB" id="9815825at2"/>
<accession>A0A0W7WFN0</accession>
<comment type="caution">
    <text evidence="3">The sequence shown here is derived from an EMBL/GenBank/DDBJ whole genome shotgun (WGS) entry which is preliminary data.</text>
</comment>
<dbReference type="PANTHER" id="PTHR43249:SF1">
    <property type="entry name" value="D-GLUCOSIDE 3-DEHYDROGENASE"/>
    <property type="match status" value="1"/>
</dbReference>